<evidence type="ECO:0000313" key="1">
    <source>
        <dbReference type="Proteomes" id="UP000887574"/>
    </source>
</evidence>
<keyword evidence="1" id="KW-1185">Reference proteome</keyword>
<proteinExistence type="predicted"/>
<accession>A0A915E2I2</accession>
<dbReference type="Proteomes" id="UP000887574">
    <property type="component" value="Unplaced"/>
</dbReference>
<sequence>MNFTATKNPTRYIAASFRRTVIIAWRRLFCPNWAKKKDFIDGPEFIAQQRTVRVLGAVTTRIASSSRATATTQQVLSSLEALARRSAIGKTSETELNLNHSVNSDDL</sequence>
<dbReference type="AlphaFoldDB" id="A0A915E2I2"/>
<name>A0A915E2I2_9BILA</name>
<evidence type="ECO:0000313" key="2">
    <source>
        <dbReference type="WBParaSite" id="jg25781"/>
    </source>
</evidence>
<protein>
    <submittedName>
        <fullName evidence="2">Uncharacterized protein</fullName>
    </submittedName>
</protein>
<reference evidence="2" key="1">
    <citation type="submission" date="2022-11" db="UniProtKB">
        <authorList>
            <consortium name="WormBaseParasite"/>
        </authorList>
    </citation>
    <scope>IDENTIFICATION</scope>
</reference>
<dbReference type="WBParaSite" id="jg25781">
    <property type="protein sequence ID" value="jg25781"/>
    <property type="gene ID" value="jg25781"/>
</dbReference>
<organism evidence="1 2">
    <name type="scientific">Ditylenchus dipsaci</name>
    <dbReference type="NCBI Taxonomy" id="166011"/>
    <lineage>
        <taxon>Eukaryota</taxon>
        <taxon>Metazoa</taxon>
        <taxon>Ecdysozoa</taxon>
        <taxon>Nematoda</taxon>
        <taxon>Chromadorea</taxon>
        <taxon>Rhabditida</taxon>
        <taxon>Tylenchina</taxon>
        <taxon>Tylenchomorpha</taxon>
        <taxon>Sphaerularioidea</taxon>
        <taxon>Anguinidae</taxon>
        <taxon>Anguininae</taxon>
        <taxon>Ditylenchus</taxon>
    </lineage>
</organism>